<proteinExistence type="inferred from homology"/>
<feature type="region of interest" description="Disordered" evidence="6">
    <location>
        <begin position="526"/>
        <end position="554"/>
    </location>
</feature>
<protein>
    <submittedName>
        <fullName evidence="9">IBB domain-containing protein</fullName>
    </submittedName>
</protein>
<dbReference type="PANTHER" id="PTHR23316">
    <property type="entry name" value="IMPORTIN ALPHA"/>
    <property type="match status" value="1"/>
</dbReference>
<evidence type="ECO:0000259" key="7">
    <source>
        <dbReference type="PROSITE" id="PS51214"/>
    </source>
</evidence>
<evidence type="ECO:0000256" key="1">
    <source>
        <dbReference type="ARBA" id="ARBA00010394"/>
    </source>
</evidence>
<dbReference type="WBParaSite" id="scaffold22610_cov296.g19947">
    <property type="protein sequence ID" value="scaffold22610_cov296.g19947"/>
    <property type="gene ID" value="scaffold22610_cov296.g19947"/>
</dbReference>
<dbReference type="Pfam" id="PF01749">
    <property type="entry name" value="IBB"/>
    <property type="match status" value="1"/>
</dbReference>
<dbReference type="Pfam" id="PF00514">
    <property type="entry name" value="Arm"/>
    <property type="match status" value="3"/>
</dbReference>
<feature type="repeat" description="ARM" evidence="4">
    <location>
        <begin position="234"/>
        <end position="276"/>
    </location>
</feature>
<evidence type="ECO:0000256" key="6">
    <source>
        <dbReference type="SAM" id="MobiDB-lite"/>
    </source>
</evidence>
<dbReference type="SUPFAM" id="SSF48371">
    <property type="entry name" value="ARM repeat"/>
    <property type="match status" value="1"/>
</dbReference>
<dbReference type="GO" id="GO:0061608">
    <property type="term" value="F:nuclear import signal receptor activity"/>
    <property type="evidence" value="ECO:0007669"/>
    <property type="project" value="InterPro"/>
</dbReference>
<dbReference type="Gene3D" id="1.25.10.10">
    <property type="entry name" value="Leucine-rich Repeat Variant"/>
    <property type="match status" value="2"/>
</dbReference>
<organism evidence="8 9">
    <name type="scientific">Meloidogyne javanica</name>
    <name type="common">Root-knot nematode worm</name>
    <dbReference type="NCBI Taxonomy" id="6303"/>
    <lineage>
        <taxon>Eukaryota</taxon>
        <taxon>Metazoa</taxon>
        <taxon>Ecdysozoa</taxon>
        <taxon>Nematoda</taxon>
        <taxon>Chromadorea</taxon>
        <taxon>Rhabditida</taxon>
        <taxon>Tylenchina</taxon>
        <taxon>Tylenchomorpha</taxon>
        <taxon>Tylenchoidea</taxon>
        <taxon>Meloidogynidae</taxon>
        <taxon>Meloidogyninae</taxon>
        <taxon>Meloidogyne</taxon>
        <taxon>Meloidogyne incognita group</taxon>
    </lineage>
</organism>
<comment type="similarity">
    <text evidence="1">Belongs to the importin alpha family.</text>
</comment>
<dbReference type="Gene3D" id="1.20.5.690">
    <property type="entry name" value="Importin-alpha, importin-beta-binding domain"/>
    <property type="match status" value="1"/>
</dbReference>
<evidence type="ECO:0000256" key="5">
    <source>
        <dbReference type="PROSITE-ProRule" id="PRU00561"/>
    </source>
</evidence>
<name>A0A915M1Q6_MELJA</name>
<dbReference type="Pfam" id="PF16186">
    <property type="entry name" value="Arm_3"/>
    <property type="match status" value="1"/>
</dbReference>
<accession>A0A915M1Q6</accession>
<evidence type="ECO:0000256" key="2">
    <source>
        <dbReference type="ARBA" id="ARBA00022448"/>
    </source>
</evidence>
<evidence type="ECO:0000313" key="8">
    <source>
        <dbReference type="Proteomes" id="UP000887561"/>
    </source>
</evidence>
<dbReference type="GO" id="GO:0006606">
    <property type="term" value="P:protein import into nucleus"/>
    <property type="evidence" value="ECO:0007669"/>
    <property type="project" value="InterPro"/>
</dbReference>
<reference evidence="9" key="1">
    <citation type="submission" date="2022-11" db="UniProtKB">
        <authorList>
            <consortium name="WormBaseParasite"/>
        </authorList>
    </citation>
    <scope>IDENTIFICATION</scope>
</reference>
<dbReference type="Proteomes" id="UP000887561">
    <property type="component" value="Unplaced"/>
</dbReference>
<keyword evidence="2 5" id="KW-0813">Transport</keyword>
<dbReference type="InterPro" id="IPR002652">
    <property type="entry name" value="Importin-a_IBB"/>
</dbReference>
<evidence type="ECO:0000256" key="4">
    <source>
        <dbReference type="PROSITE-ProRule" id="PRU00259"/>
    </source>
</evidence>
<keyword evidence="8" id="KW-1185">Reference proteome</keyword>
<dbReference type="AlphaFoldDB" id="A0A915M1Q6"/>
<dbReference type="InterPro" id="IPR036975">
    <property type="entry name" value="Importin-a_IBB_sf"/>
</dbReference>
<evidence type="ECO:0000313" key="9">
    <source>
        <dbReference type="WBParaSite" id="scaffold22610_cov296.g19947"/>
    </source>
</evidence>
<dbReference type="InterPro" id="IPR032413">
    <property type="entry name" value="Arm_3"/>
</dbReference>
<keyword evidence="3" id="KW-0653">Protein transport</keyword>
<dbReference type="InterPro" id="IPR011989">
    <property type="entry name" value="ARM-like"/>
</dbReference>
<dbReference type="PROSITE" id="PS50176">
    <property type="entry name" value="ARM_REPEAT"/>
    <property type="match status" value="2"/>
</dbReference>
<dbReference type="InterPro" id="IPR016024">
    <property type="entry name" value="ARM-type_fold"/>
</dbReference>
<dbReference type="SMART" id="SM00185">
    <property type="entry name" value="ARM"/>
    <property type="match status" value="5"/>
</dbReference>
<sequence length="615" mass="66479">MAERQIQYKDAGEDSETLLKGYIEQAMTIRKEKRDDVISKRHNIQIEDSTLQFEAGWVLTNIASGTSEQTRAVVQAGAVPHFLKLLDSQNMNVCELAVWALGNIIGDGPHLKDYCIETGIVQPLLKFVAPEIPLNVLRDVTWGGRSLKGSVVIMDLSLTAVIVYCHCDFKQLSLVCEFVIPIREPFYESSMIVVQFLLPLLATPEVKVQTAALRAVGNIVAGTDEQTQLVLDCGALQLMQPLLSHTKDKINKEAVWFLSNITAGNESQVQAVIDAGLIPMIIHLLDKGDFQTQKVENGVIVPFCNLLGVRDPQIVQVVSDGLNNILKKSCAQTDEVCQKIEECGGLDKIEHLQNHESEEIYKMAYEIIDNFFSSEEEDELVQAAAECGGRRKFYKVDEEGMEGEEGEEGEEFDERVELIAANVDDDGEIDVGGPMDMIGPHPEPPPAVIDEAEGAPIPLAVVGEAQGNGGDEPLDEDDDVRTIAGDIELQEPIDEEPGTHPEPPLAVISEAEGAPNPLTVPGEVQGIGGGGLPTPLNENEDPSGPGTSGTQPVPLPAVICEAEGAPTPLAVSGEAQGSGGNGTLIIDGSFGVEEEEENLVQKQRNKRGRNLKLII</sequence>
<feature type="repeat" description="ARM" evidence="4">
    <location>
        <begin position="77"/>
        <end position="104"/>
    </location>
</feature>
<evidence type="ECO:0000256" key="3">
    <source>
        <dbReference type="ARBA" id="ARBA00022927"/>
    </source>
</evidence>
<dbReference type="PROSITE" id="PS51214">
    <property type="entry name" value="IBB"/>
    <property type="match status" value="1"/>
</dbReference>
<feature type="domain" description="IBB" evidence="7">
    <location>
        <begin position="1"/>
        <end position="51"/>
    </location>
</feature>
<dbReference type="InterPro" id="IPR000225">
    <property type="entry name" value="Armadillo"/>
</dbReference>